<dbReference type="AlphaFoldDB" id="A0A7N0V178"/>
<keyword evidence="8 13" id="KW-0560">Oxidoreductase</keyword>
<organism evidence="15 16">
    <name type="scientific">Kalanchoe fedtschenkoi</name>
    <name type="common">Lavender scallops</name>
    <name type="synonym">South American air plant</name>
    <dbReference type="NCBI Taxonomy" id="63787"/>
    <lineage>
        <taxon>Eukaryota</taxon>
        <taxon>Viridiplantae</taxon>
        <taxon>Streptophyta</taxon>
        <taxon>Embryophyta</taxon>
        <taxon>Tracheophyta</taxon>
        <taxon>Spermatophyta</taxon>
        <taxon>Magnoliopsida</taxon>
        <taxon>eudicotyledons</taxon>
        <taxon>Gunneridae</taxon>
        <taxon>Pentapetalae</taxon>
        <taxon>Saxifragales</taxon>
        <taxon>Crassulaceae</taxon>
        <taxon>Kalanchoe</taxon>
    </lineage>
</organism>
<evidence type="ECO:0000256" key="3">
    <source>
        <dbReference type="ARBA" id="ARBA00010617"/>
    </source>
</evidence>
<keyword evidence="10 13" id="KW-0503">Monooxygenase</keyword>
<keyword evidence="16" id="KW-1185">Reference proteome</keyword>
<evidence type="ECO:0000313" key="15">
    <source>
        <dbReference type="EnsemblPlants" id="Kaladp0095s0570.1.v1.1.CDS.1"/>
    </source>
</evidence>
<feature type="binding site" description="axial binding residue" evidence="12">
    <location>
        <position position="443"/>
    </location>
    <ligand>
        <name>heme</name>
        <dbReference type="ChEBI" id="CHEBI:30413"/>
    </ligand>
    <ligandPart>
        <name>Fe</name>
        <dbReference type="ChEBI" id="CHEBI:18248"/>
    </ligandPart>
</feature>
<feature type="transmembrane region" description="Helical" evidence="14">
    <location>
        <begin position="59"/>
        <end position="82"/>
    </location>
</feature>
<dbReference type="SUPFAM" id="SSF48264">
    <property type="entry name" value="Cytochrome P450"/>
    <property type="match status" value="1"/>
</dbReference>
<dbReference type="GO" id="GO:0016705">
    <property type="term" value="F:oxidoreductase activity, acting on paired donors, with incorporation or reduction of molecular oxygen"/>
    <property type="evidence" value="ECO:0007669"/>
    <property type="project" value="InterPro"/>
</dbReference>
<dbReference type="Gramene" id="Kaladp0095s0570.1.v1.1">
    <property type="protein sequence ID" value="Kaladp0095s0570.1.v1.1.CDS.1"/>
    <property type="gene ID" value="Kaladp0095s0570.v1.1"/>
</dbReference>
<evidence type="ECO:0000256" key="13">
    <source>
        <dbReference type="RuleBase" id="RU000461"/>
    </source>
</evidence>
<evidence type="ECO:0000256" key="12">
    <source>
        <dbReference type="PIRSR" id="PIRSR602401-1"/>
    </source>
</evidence>
<accession>A0A7N0V178</accession>
<comment type="cofactor">
    <cofactor evidence="1 12">
        <name>heme</name>
        <dbReference type="ChEBI" id="CHEBI:30413"/>
    </cofactor>
</comment>
<keyword evidence="4 12" id="KW-0349">Heme</keyword>
<sequence>MDSFIVLSSILLILIIFFTFNNRRPRLHLPPGRFAWPVIGNLHQVEPVQHKGFGDLSMIYGPIVSVWFGSSLTVVVSSASLAKEVLKDKDHLFANRPRTVRTKASTKDGSDLIWSDYGRQYVKLKKVTVHELFSPNNILRSSSVREEEMTTMVELISRWCHHERRKFGKSLELRRYLKMASFNCMTRIVLGKRFIDDEGVANEEGLELDAIIRESAMLNSSIALMDCVPWLGGIGWMIGKKRFLRCQDRKTGFTRRMLAECEARAKEGDGASKEYFLGALVSLREAHDLSEDNILGLVWDMITASLDTAAVAVEWAMAHLMKSPSMLAEAQDELERVTGPDKAMTELDFPKLQYLRCVVKETLRLHPSTPLMLPHKAKVETKIGGYDVPKGASVAVNVWAIARDPAVWKDPHAFQPERFLSVDIDMTGRDFRFLPFGSGRRMCPGAQLGINLVMLMLGRLLHHFSWRVEEGQEIDMSEGTGLVCSMRSPLQAVPTPRRPTRLYN</sequence>
<keyword evidence="5 14" id="KW-0812">Transmembrane</keyword>
<dbReference type="InterPro" id="IPR036396">
    <property type="entry name" value="Cyt_P450_sf"/>
</dbReference>
<proteinExistence type="inferred from homology"/>
<evidence type="ECO:0000256" key="11">
    <source>
        <dbReference type="ARBA" id="ARBA00023136"/>
    </source>
</evidence>
<evidence type="ECO:0000313" key="16">
    <source>
        <dbReference type="Proteomes" id="UP000594263"/>
    </source>
</evidence>
<keyword evidence="6 12" id="KW-0479">Metal-binding</keyword>
<evidence type="ECO:0000256" key="2">
    <source>
        <dbReference type="ARBA" id="ARBA00004167"/>
    </source>
</evidence>
<dbReference type="InterPro" id="IPR002401">
    <property type="entry name" value="Cyt_P450_E_grp-I"/>
</dbReference>
<evidence type="ECO:0000256" key="14">
    <source>
        <dbReference type="SAM" id="Phobius"/>
    </source>
</evidence>
<reference evidence="15" key="1">
    <citation type="submission" date="2021-01" db="UniProtKB">
        <authorList>
            <consortium name="EnsemblPlants"/>
        </authorList>
    </citation>
    <scope>IDENTIFICATION</scope>
</reference>
<dbReference type="InterPro" id="IPR017972">
    <property type="entry name" value="Cyt_P450_CS"/>
</dbReference>
<dbReference type="PROSITE" id="PS00086">
    <property type="entry name" value="CYTOCHROME_P450"/>
    <property type="match status" value="1"/>
</dbReference>
<protein>
    <recommendedName>
        <fullName evidence="17">Cytochrome P450</fullName>
    </recommendedName>
</protein>
<dbReference type="GO" id="GO:0016020">
    <property type="term" value="C:membrane"/>
    <property type="evidence" value="ECO:0007669"/>
    <property type="project" value="UniProtKB-SubCell"/>
</dbReference>
<keyword evidence="11 14" id="KW-0472">Membrane</keyword>
<name>A0A7N0V178_KALFE</name>
<dbReference type="PANTHER" id="PTHR47944">
    <property type="entry name" value="CYTOCHROME P450 98A9"/>
    <property type="match status" value="1"/>
</dbReference>
<keyword evidence="7 14" id="KW-1133">Transmembrane helix</keyword>
<dbReference type="GO" id="GO:0005506">
    <property type="term" value="F:iron ion binding"/>
    <property type="evidence" value="ECO:0007669"/>
    <property type="project" value="InterPro"/>
</dbReference>
<evidence type="ECO:0000256" key="5">
    <source>
        <dbReference type="ARBA" id="ARBA00022692"/>
    </source>
</evidence>
<keyword evidence="9 12" id="KW-0408">Iron</keyword>
<evidence type="ECO:0000256" key="4">
    <source>
        <dbReference type="ARBA" id="ARBA00022617"/>
    </source>
</evidence>
<dbReference type="GO" id="GO:0020037">
    <property type="term" value="F:heme binding"/>
    <property type="evidence" value="ECO:0007669"/>
    <property type="project" value="InterPro"/>
</dbReference>
<dbReference type="InterPro" id="IPR001128">
    <property type="entry name" value="Cyt_P450"/>
</dbReference>
<dbReference type="EnsemblPlants" id="Kaladp0095s0570.1.v1.1">
    <property type="protein sequence ID" value="Kaladp0095s0570.1.v1.1.CDS.1"/>
    <property type="gene ID" value="Kaladp0095s0570.v1.1"/>
</dbReference>
<evidence type="ECO:0000256" key="9">
    <source>
        <dbReference type="ARBA" id="ARBA00023004"/>
    </source>
</evidence>
<evidence type="ECO:0000256" key="7">
    <source>
        <dbReference type="ARBA" id="ARBA00022989"/>
    </source>
</evidence>
<evidence type="ECO:0000256" key="8">
    <source>
        <dbReference type="ARBA" id="ARBA00023002"/>
    </source>
</evidence>
<dbReference type="GO" id="GO:0004497">
    <property type="term" value="F:monooxygenase activity"/>
    <property type="evidence" value="ECO:0007669"/>
    <property type="project" value="UniProtKB-KW"/>
</dbReference>
<evidence type="ECO:0000256" key="10">
    <source>
        <dbReference type="ARBA" id="ARBA00023033"/>
    </source>
</evidence>
<dbReference type="FunFam" id="1.10.630.10:FF:000039">
    <property type="entry name" value="Cytochrome P450"/>
    <property type="match status" value="1"/>
</dbReference>
<dbReference type="PRINTS" id="PR00385">
    <property type="entry name" value="P450"/>
</dbReference>
<dbReference type="Pfam" id="PF00067">
    <property type="entry name" value="p450"/>
    <property type="match status" value="1"/>
</dbReference>
<comment type="similarity">
    <text evidence="3 13">Belongs to the cytochrome P450 family.</text>
</comment>
<evidence type="ECO:0000256" key="1">
    <source>
        <dbReference type="ARBA" id="ARBA00001971"/>
    </source>
</evidence>
<dbReference type="Gene3D" id="1.10.630.10">
    <property type="entry name" value="Cytochrome P450"/>
    <property type="match status" value="1"/>
</dbReference>
<dbReference type="Proteomes" id="UP000594263">
    <property type="component" value="Unplaced"/>
</dbReference>
<comment type="subcellular location">
    <subcellularLocation>
        <location evidence="2">Membrane</location>
        <topology evidence="2">Single-pass membrane protein</topology>
    </subcellularLocation>
</comment>
<evidence type="ECO:0000256" key="6">
    <source>
        <dbReference type="ARBA" id="ARBA00022723"/>
    </source>
</evidence>
<evidence type="ECO:0008006" key="17">
    <source>
        <dbReference type="Google" id="ProtNLM"/>
    </source>
</evidence>
<dbReference type="PRINTS" id="PR00463">
    <property type="entry name" value="EP450I"/>
</dbReference>
<dbReference type="PANTHER" id="PTHR47944:SF10">
    <property type="entry name" value="CYTOCHROME P450 98A9"/>
    <property type="match status" value="1"/>
</dbReference>